<proteinExistence type="predicted"/>
<feature type="compositionally biased region" description="Polar residues" evidence="1">
    <location>
        <begin position="225"/>
        <end position="234"/>
    </location>
</feature>
<dbReference type="InParanoid" id="Q2HI59"/>
<dbReference type="Proteomes" id="UP000001056">
    <property type="component" value="Unassembled WGS sequence"/>
</dbReference>
<feature type="compositionally biased region" description="Low complexity" evidence="1">
    <location>
        <begin position="140"/>
        <end position="150"/>
    </location>
</feature>
<feature type="region of interest" description="Disordered" evidence="1">
    <location>
        <begin position="225"/>
        <end position="293"/>
    </location>
</feature>
<evidence type="ECO:0000313" key="2">
    <source>
        <dbReference type="EMBL" id="EAQ91860.1"/>
    </source>
</evidence>
<dbReference type="RefSeq" id="XP_001219316.1">
    <property type="nucleotide sequence ID" value="XM_001219315.1"/>
</dbReference>
<name>Q2HI59_CHAGB</name>
<feature type="region of interest" description="Disordered" evidence="1">
    <location>
        <begin position="65"/>
        <end position="86"/>
    </location>
</feature>
<feature type="compositionally biased region" description="Pro residues" evidence="1">
    <location>
        <begin position="283"/>
        <end position="293"/>
    </location>
</feature>
<accession>Q2HI59</accession>
<sequence length="293" mass="32407">MCWYKRFRWGCGCTQGIMLWNRCVHRGTPQCRRRHLLERYHVSRYCQRHHLEALRFAAEAARYERSPTAMSHTTTASDKTSTATTTGTVTANNTAAASPNNSQQLHHQLHYQLQHHHHQQREQPPLHRKPTPPPPPPPTHAAAASGATTPRSQLRGHGIGSCTSRGGGGRRGNRGDRSSSRSGGGAGDSGGVRRRGGIIKVAWCPSCSCFVCIVVELGTGTCLTNAKISSSHPEQSPRKQRKEGKGRSDFHRHPPRPSARRQDLEKAGYRSSPLSIQSRPKSQRPPPLQADRE</sequence>
<dbReference type="VEuPathDB" id="FungiDB:CHGG_00095"/>
<feature type="region of interest" description="Disordered" evidence="1">
    <location>
        <begin position="110"/>
        <end position="193"/>
    </location>
</feature>
<dbReference type="OrthoDB" id="4590420at2759"/>
<evidence type="ECO:0000313" key="3">
    <source>
        <dbReference type="Proteomes" id="UP000001056"/>
    </source>
</evidence>
<feature type="compositionally biased region" description="Basic and acidic residues" evidence="1">
    <location>
        <begin position="243"/>
        <end position="252"/>
    </location>
</feature>
<feature type="compositionally biased region" description="Low complexity" evidence="1">
    <location>
        <begin position="73"/>
        <end position="86"/>
    </location>
</feature>
<dbReference type="EMBL" id="CH408029">
    <property type="protein sequence ID" value="EAQ91860.1"/>
    <property type="molecule type" value="Genomic_DNA"/>
</dbReference>
<reference evidence="3" key="1">
    <citation type="journal article" date="2015" name="Genome Announc.">
        <title>Draft genome sequence of the cellulolytic fungus Chaetomium globosum.</title>
        <authorList>
            <person name="Cuomo C.A."/>
            <person name="Untereiner W.A."/>
            <person name="Ma L.-J."/>
            <person name="Grabherr M."/>
            <person name="Birren B.W."/>
        </authorList>
    </citation>
    <scope>NUCLEOTIDE SEQUENCE [LARGE SCALE GENOMIC DNA]</scope>
    <source>
        <strain evidence="3">ATCC 6205 / CBS 148.51 / DSM 1962 / NBRC 6347 / NRRL 1970</strain>
    </source>
</reference>
<dbReference type="GeneID" id="4388320"/>
<evidence type="ECO:0000256" key="1">
    <source>
        <dbReference type="SAM" id="MobiDB-lite"/>
    </source>
</evidence>
<keyword evidence="3" id="KW-1185">Reference proteome</keyword>
<protein>
    <submittedName>
        <fullName evidence="2">Uncharacterized protein</fullName>
    </submittedName>
</protein>
<gene>
    <name evidence="2" type="ORF">CHGG_00095</name>
</gene>
<dbReference type="HOGENOM" id="CLU_949954_0_0_1"/>
<organism evidence="2 3">
    <name type="scientific">Chaetomium globosum (strain ATCC 6205 / CBS 148.51 / DSM 1962 / NBRC 6347 / NRRL 1970)</name>
    <name type="common">Soil fungus</name>
    <dbReference type="NCBI Taxonomy" id="306901"/>
    <lineage>
        <taxon>Eukaryota</taxon>
        <taxon>Fungi</taxon>
        <taxon>Dikarya</taxon>
        <taxon>Ascomycota</taxon>
        <taxon>Pezizomycotina</taxon>
        <taxon>Sordariomycetes</taxon>
        <taxon>Sordariomycetidae</taxon>
        <taxon>Sordariales</taxon>
        <taxon>Chaetomiaceae</taxon>
        <taxon>Chaetomium</taxon>
    </lineage>
</organism>
<feature type="compositionally biased region" description="Basic residues" evidence="1">
    <location>
        <begin position="110"/>
        <end position="119"/>
    </location>
</feature>
<dbReference type="eggNOG" id="ENOG502RQ6H">
    <property type="taxonomic scope" value="Eukaryota"/>
</dbReference>
<dbReference type="AlphaFoldDB" id="Q2HI59"/>